<evidence type="ECO:0000313" key="2">
    <source>
        <dbReference type="Proteomes" id="UP000637423"/>
    </source>
</evidence>
<sequence>MCTCHAIVNIGTARKATVDQAGTADLLQDAAGIVTGITVETMAGITVEITTGIMTTAGAMMTTMDAITKKAAGFT</sequence>
<dbReference type="AlphaFoldDB" id="A0A916UNM4"/>
<dbReference type="Proteomes" id="UP000637423">
    <property type="component" value="Unassembled WGS sequence"/>
</dbReference>
<name>A0A916UNM4_9BURK</name>
<proteinExistence type="predicted"/>
<keyword evidence="2" id="KW-1185">Reference proteome</keyword>
<evidence type="ECO:0000313" key="1">
    <source>
        <dbReference type="EMBL" id="GGC77351.1"/>
    </source>
</evidence>
<accession>A0A916UNM4</accession>
<organism evidence="1 2">
    <name type="scientific">Undibacterium terreum</name>
    <dbReference type="NCBI Taxonomy" id="1224302"/>
    <lineage>
        <taxon>Bacteria</taxon>
        <taxon>Pseudomonadati</taxon>
        <taxon>Pseudomonadota</taxon>
        <taxon>Betaproteobacteria</taxon>
        <taxon>Burkholderiales</taxon>
        <taxon>Oxalobacteraceae</taxon>
        <taxon>Undibacterium</taxon>
    </lineage>
</organism>
<reference evidence="1" key="1">
    <citation type="journal article" date="2014" name="Int. J. Syst. Evol. Microbiol.">
        <title>Complete genome sequence of Corynebacterium casei LMG S-19264T (=DSM 44701T), isolated from a smear-ripened cheese.</title>
        <authorList>
            <consortium name="US DOE Joint Genome Institute (JGI-PGF)"/>
            <person name="Walter F."/>
            <person name="Albersmeier A."/>
            <person name="Kalinowski J."/>
            <person name="Ruckert C."/>
        </authorList>
    </citation>
    <scope>NUCLEOTIDE SEQUENCE</scope>
    <source>
        <strain evidence="1">CGMCC 1.10998</strain>
    </source>
</reference>
<comment type="caution">
    <text evidence="1">The sequence shown here is derived from an EMBL/GenBank/DDBJ whole genome shotgun (WGS) entry which is preliminary data.</text>
</comment>
<gene>
    <name evidence="1" type="ORF">GCM10011396_25620</name>
</gene>
<protein>
    <submittedName>
        <fullName evidence="1">Uncharacterized protein</fullName>
    </submittedName>
</protein>
<reference evidence="1" key="2">
    <citation type="submission" date="2020-09" db="EMBL/GenBank/DDBJ databases">
        <authorList>
            <person name="Sun Q."/>
            <person name="Zhou Y."/>
        </authorList>
    </citation>
    <scope>NUCLEOTIDE SEQUENCE</scope>
    <source>
        <strain evidence="1">CGMCC 1.10998</strain>
    </source>
</reference>
<dbReference type="EMBL" id="BMED01000002">
    <property type="protein sequence ID" value="GGC77351.1"/>
    <property type="molecule type" value="Genomic_DNA"/>
</dbReference>